<dbReference type="GO" id="GO:0006043">
    <property type="term" value="P:glucosamine catabolic process"/>
    <property type="evidence" value="ECO:0007669"/>
    <property type="project" value="TreeGrafter"/>
</dbReference>
<dbReference type="PROSITE" id="PS01161">
    <property type="entry name" value="GLC_GALNAC_ISOMERASE"/>
    <property type="match status" value="1"/>
</dbReference>
<dbReference type="InterPro" id="IPR004547">
    <property type="entry name" value="Glucosamine6P_isomerase"/>
</dbReference>
<keyword evidence="1 5" id="KW-0378">Hydrolase</keyword>
<dbReference type="Gene3D" id="3.40.50.1360">
    <property type="match status" value="1"/>
</dbReference>
<organism evidence="5 6">
    <name type="scientific">Arthrobacter echini</name>
    <dbReference type="NCBI Taxonomy" id="1529066"/>
    <lineage>
        <taxon>Bacteria</taxon>
        <taxon>Bacillati</taxon>
        <taxon>Actinomycetota</taxon>
        <taxon>Actinomycetes</taxon>
        <taxon>Micrococcales</taxon>
        <taxon>Micrococcaceae</taxon>
        <taxon>Arthrobacter</taxon>
    </lineage>
</organism>
<dbReference type="PANTHER" id="PTHR11280">
    <property type="entry name" value="GLUCOSAMINE-6-PHOSPHATE ISOMERASE"/>
    <property type="match status" value="1"/>
</dbReference>
<dbReference type="GO" id="GO:0006046">
    <property type="term" value="P:N-acetylglucosamine catabolic process"/>
    <property type="evidence" value="ECO:0007669"/>
    <property type="project" value="UniProtKB-UniRule"/>
</dbReference>
<dbReference type="CDD" id="cd01399">
    <property type="entry name" value="GlcN6P_deaminase"/>
    <property type="match status" value="1"/>
</dbReference>
<dbReference type="OrthoDB" id="9791139at2"/>
<dbReference type="EMBL" id="VSLD01000001">
    <property type="protein sequence ID" value="TYD00695.1"/>
    <property type="molecule type" value="Genomic_DNA"/>
</dbReference>
<dbReference type="GO" id="GO:0005737">
    <property type="term" value="C:cytoplasm"/>
    <property type="evidence" value="ECO:0007669"/>
    <property type="project" value="TreeGrafter"/>
</dbReference>
<evidence type="ECO:0000313" key="5">
    <source>
        <dbReference type="EMBL" id="TYD00695.1"/>
    </source>
</evidence>
<evidence type="ECO:0000259" key="4">
    <source>
        <dbReference type="Pfam" id="PF01182"/>
    </source>
</evidence>
<dbReference type="SUPFAM" id="SSF100950">
    <property type="entry name" value="NagB/RpiA/CoA transferase-like"/>
    <property type="match status" value="1"/>
</dbReference>
<dbReference type="GO" id="GO:0005975">
    <property type="term" value="P:carbohydrate metabolic process"/>
    <property type="evidence" value="ECO:0007669"/>
    <property type="project" value="InterPro"/>
</dbReference>
<dbReference type="InterPro" id="IPR018321">
    <property type="entry name" value="Glucosamine6P_isomerase_CS"/>
</dbReference>
<keyword evidence="6" id="KW-1185">Reference proteome</keyword>
<name>A0A5D0XV77_9MICC</name>
<evidence type="ECO:0000256" key="2">
    <source>
        <dbReference type="ARBA" id="ARBA00023277"/>
    </source>
</evidence>
<evidence type="ECO:0000256" key="3">
    <source>
        <dbReference type="NCBIfam" id="TIGR00502"/>
    </source>
</evidence>
<dbReference type="NCBIfam" id="NF001684">
    <property type="entry name" value="PRK00443.1-4"/>
    <property type="match status" value="1"/>
</dbReference>
<reference evidence="5 6" key="1">
    <citation type="submission" date="2019-08" db="EMBL/GenBank/DDBJ databases">
        <title>Genone of Arthrobacter echini P9.</title>
        <authorList>
            <person name="Bowman J.P."/>
        </authorList>
    </citation>
    <scope>NUCLEOTIDE SEQUENCE [LARGE SCALE GENOMIC DNA]</scope>
    <source>
        <strain evidence="5 6">P9</strain>
    </source>
</reference>
<evidence type="ECO:0000313" key="6">
    <source>
        <dbReference type="Proteomes" id="UP000323410"/>
    </source>
</evidence>
<comment type="caution">
    <text evidence="5">The sequence shown here is derived from an EMBL/GenBank/DDBJ whole genome shotgun (WGS) entry which is preliminary data.</text>
</comment>
<accession>A0A5D0XV77</accession>
<dbReference type="GO" id="GO:0042802">
    <property type="term" value="F:identical protein binding"/>
    <property type="evidence" value="ECO:0007669"/>
    <property type="project" value="TreeGrafter"/>
</dbReference>
<dbReference type="GO" id="GO:0019262">
    <property type="term" value="P:N-acetylneuraminate catabolic process"/>
    <property type="evidence" value="ECO:0007669"/>
    <property type="project" value="TreeGrafter"/>
</dbReference>
<proteinExistence type="predicted"/>
<feature type="domain" description="Glucosamine/galactosamine-6-phosphate isomerase" evidence="4">
    <location>
        <begin position="10"/>
        <end position="227"/>
    </location>
</feature>
<dbReference type="RefSeq" id="WP_148599995.1">
    <property type="nucleotide sequence ID" value="NZ_VSLD01000001.1"/>
</dbReference>
<dbReference type="InterPro" id="IPR006148">
    <property type="entry name" value="Glc/Gal-6P_isomerase"/>
</dbReference>
<gene>
    <name evidence="5" type="primary">nagB</name>
    <name evidence="5" type="ORF">FQ377_04540</name>
</gene>
<dbReference type="Proteomes" id="UP000323410">
    <property type="component" value="Unassembled WGS sequence"/>
</dbReference>
<evidence type="ECO:0000256" key="1">
    <source>
        <dbReference type="ARBA" id="ARBA00022801"/>
    </source>
</evidence>
<keyword evidence="2" id="KW-0119">Carbohydrate metabolism</keyword>
<dbReference type="EC" id="3.5.99.6" evidence="3"/>
<dbReference type="NCBIfam" id="TIGR00502">
    <property type="entry name" value="nagB"/>
    <property type="match status" value="1"/>
</dbReference>
<dbReference type="InterPro" id="IPR037171">
    <property type="entry name" value="NagB/RpiA_transferase-like"/>
</dbReference>
<dbReference type="PANTHER" id="PTHR11280:SF5">
    <property type="entry name" value="GLUCOSAMINE-6-PHOSPHATE ISOMERASE"/>
    <property type="match status" value="1"/>
</dbReference>
<sequence length="262" mass="27258">MEVVILPDPAAVGAHAAALIAARAEATPGLVLGVATGSSPRETYRELASLREESPTRFDHVRCFALDEYVGLPPGHPASYAVVVAEEVTGPLGLDPDHVHTPDGDAAHILEAGPAYEQALAEAGGVDLQLLGIGSNGHIGFNEPTSSLASRTRIKALSERTRQDNARFFDDGVSVPTHCITQGLGTIMEAREIVLVAQGEAKAEAVAAAIEGPVASMCPASVLQFHQRVTVVLDEAAASRLSLTDYYRSVAAAIPLLGPDAS</sequence>
<protein>
    <recommendedName>
        <fullName evidence="3">Glucosamine-6-phosphate deaminase</fullName>
        <ecNumber evidence="3">3.5.99.6</ecNumber>
    </recommendedName>
</protein>
<dbReference type="GO" id="GO:0004342">
    <property type="term" value="F:glucosamine-6-phosphate deaminase activity"/>
    <property type="evidence" value="ECO:0007669"/>
    <property type="project" value="UniProtKB-UniRule"/>
</dbReference>
<dbReference type="AlphaFoldDB" id="A0A5D0XV77"/>
<dbReference type="Pfam" id="PF01182">
    <property type="entry name" value="Glucosamine_iso"/>
    <property type="match status" value="1"/>
</dbReference>